<sequence length="791" mass="90043">MSSQMSHSEESLAITNPELAAEWHPTKNGNLTPFDISPSSSKIVWWICPKGIDHEWKTRVANRNNGTGCPICSNRKIVKSNCLATLNPQLAKEWHPTRNGNLSPFDVGVGSSKKVWWKCPKGEDHEWKTTIVHRNNGKGCPICSGHKVAKSTSLATLNPGLAKEWHQTRNGDLSPYDVSPGSSRKVWWKCSIGEDHEWKAAINNRNKGSGCAVCVNQTVVDSNCLINVYPELAKEWHPTKNGNLTPHDIVSGSNKKVWWKCPKGKDHEWQTSPSRRIHGTGCPFCTNPSSTPELRILSELRTIFSIVEHRVIINGFEVDIYIPELKIGVEYDGKFWHRNKHKQDLRKNNELRDKIKLIRVRDKGLAPLTDDDIRQTTTNITIETIKSILSQISKLTKIESTETLHRINNYNKYNSWVASENFRKLYVAKNHIAFEDSIEYLFPEISKQWHTTKNEPLLPKYFLPGSNKKVWWKCSNGRDHEWESQIADRCLNGTGCAICSNKKVVQSNSLATLNPEIAKQWHPSKNGSLTPNDVGIGSNKRIWWMCPKGDDHEWSASIIHRTERGQSCPICSNKKIVTSNCLATLNPKLAKQWHPNKNKNLTPYNVGVGSNKKAWWKCPVGDDHEWKAIIVNRHKGVGCPICSNQKIVNSNSLATTNPDLAKEWHHTKNGDLTPYDVSIGSGKKVWWKCVKSEDHVWESVIKNRKRGDGCPICSNHKVVKSNSLATLYPEVAHQWHPTKNIPLLPEHVTPGSNKKVWWTKKNKQDWQEKIYERVNKTQKQNYPGQFSLFKD</sequence>
<dbReference type="EMBL" id="CP022515">
    <property type="protein sequence ID" value="ASO04595.1"/>
    <property type="molecule type" value="Genomic_DNA"/>
</dbReference>
<feature type="domain" description="Treble clef zinc finger" evidence="1">
    <location>
        <begin position="90"/>
        <end position="146"/>
    </location>
</feature>
<feature type="domain" description="Treble clef zinc finger" evidence="1">
    <location>
        <begin position="232"/>
        <end position="287"/>
    </location>
</feature>
<feature type="domain" description="Treble clef zinc finger" evidence="1">
    <location>
        <begin position="445"/>
        <end position="502"/>
    </location>
</feature>
<evidence type="ECO:0000259" key="1">
    <source>
        <dbReference type="Pfam" id="PF14311"/>
    </source>
</evidence>
<dbReference type="Gene3D" id="3.40.960.10">
    <property type="entry name" value="VSR Endonuclease"/>
    <property type="match status" value="1"/>
</dbReference>
<dbReference type="Pfam" id="PF14311">
    <property type="entry name" value="DUF4379"/>
    <property type="match status" value="9"/>
</dbReference>
<dbReference type="PANTHER" id="PTHR37317">
    <property type="entry name" value="BLR8090 PROTEIN"/>
    <property type="match status" value="1"/>
</dbReference>
<dbReference type="PANTHER" id="PTHR37317:SF1">
    <property type="entry name" value="ZINC-RIBBON DOMAIN-CONTAINING PROTEIN-RELATED"/>
    <property type="match status" value="1"/>
</dbReference>
<feature type="domain" description="Treble clef zinc finger" evidence="1">
    <location>
        <begin position="732"/>
        <end position="777"/>
    </location>
</feature>
<protein>
    <submittedName>
        <fullName evidence="2">Putative zinc-ribbon domain protein</fullName>
    </submittedName>
</protein>
<gene>
    <name evidence="2" type="ORF">AREALGSMS7_01120</name>
</gene>
<feature type="domain" description="Treble clef zinc finger" evidence="1">
    <location>
        <begin position="161"/>
        <end position="216"/>
    </location>
</feature>
<dbReference type="Proteomes" id="UP000204551">
    <property type="component" value="Chromosome"/>
</dbReference>
<proteinExistence type="predicted"/>
<dbReference type="InterPro" id="IPR025487">
    <property type="entry name" value="DUF4379"/>
</dbReference>
<evidence type="ECO:0000313" key="2">
    <source>
        <dbReference type="EMBL" id="ASO04595.1"/>
    </source>
</evidence>
<accession>A0A221UTC3</accession>
<feature type="domain" description="Treble clef zinc finger" evidence="1">
    <location>
        <begin position="589"/>
        <end position="644"/>
    </location>
</feature>
<dbReference type="KEGG" id="aalg:AREALGSMS7_01120"/>
<feature type="domain" description="Treble clef zinc finger" evidence="1">
    <location>
        <begin position="19"/>
        <end position="75"/>
    </location>
</feature>
<name>A0A221UTC3_9FLAO</name>
<reference evidence="2 3" key="1">
    <citation type="submission" date="2017-07" db="EMBL/GenBank/DDBJ databases">
        <title>Genome Sequence of Arenibacter algicola Strain SMS7 Isolated from a culture of the Diatom Skeletonema marinoi.</title>
        <authorList>
            <person name="Topel M."/>
            <person name="Pinder M.I.M."/>
            <person name="Johansson O.N."/>
            <person name="Kourtchenko O."/>
            <person name="Godhe A."/>
            <person name="Clarke A.K."/>
        </authorList>
    </citation>
    <scope>NUCLEOTIDE SEQUENCE [LARGE SCALE GENOMIC DNA]</scope>
    <source>
        <strain evidence="2 3">SMS7</strain>
    </source>
</reference>
<organism evidence="2 3">
    <name type="scientific">Arenibacter algicola</name>
    <dbReference type="NCBI Taxonomy" id="616991"/>
    <lineage>
        <taxon>Bacteria</taxon>
        <taxon>Pseudomonadati</taxon>
        <taxon>Bacteroidota</taxon>
        <taxon>Flavobacteriia</taxon>
        <taxon>Flavobacteriales</taxon>
        <taxon>Flavobacteriaceae</taxon>
        <taxon>Arenibacter</taxon>
    </lineage>
</organism>
<dbReference type="AlphaFoldDB" id="A0A221UTC3"/>
<evidence type="ECO:0000313" key="3">
    <source>
        <dbReference type="Proteomes" id="UP000204551"/>
    </source>
</evidence>
<feature type="domain" description="Treble clef zinc finger" evidence="1">
    <location>
        <begin position="660"/>
        <end position="716"/>
    </location>
</feature>
<feature type="domain" description="Treble clef zinc finger" evidence="1">
    <location>
        <begin position="517"/>
        <end position="574"/>
    </location>
</feature>